<dbReference type="HAMAP" id="MF_01615">
    <property type="entry name" value="PdxT"/>
    <property type="match status" value="1"/>
</dbReference>
<feature type="active site" description="Nucleophile" evidence="2 3">
    <location>
        <position position="82"/>
    </location>
</feature>
<evidence type="ECO:0000256" key="3">
    <source>
        <dbReference type="PIRSR" id="PIRSR005639-1"/>
    </source>
</evidence>
<evidence type="ECO:0000256" key="2">
    <source>
        <dbReference type="HAMAP-Rule" id="MF_01615"/>
    </source>
</evidence>
<comment type="catalytic activity">
    <reaction evidence="2">
        <text>L-glutamine + H2O = L-glutamate + NH4(+)</text>
        <dbReference type="Rhea" id="RHEA:15889"/>
        <dbReference type="ChEBI" id="CHEBI:15377"/>
        <dbReference type="ChEBI" id="CHEBI:28938"/>
        <dbReference type="ChEBI" id="CHEBI:29985"/>
        <dbReference type="ChEBI" id="CHEBI:58359"/>
        <dbReference type="EC" id="3.5.1.2"/>
    </reaction>
</comment>
<dbReference type="GO" id="GO:0006543">
    <property type="term" value="P:L-glutamine catabolic process"/>
    <property type="evidence" value="ECO:0007669"/>
    <property type="project" value="UniProtKB-UniRule"/>
</dbReference>
<reference evidence="5" key="1">
    <citation type="submission" date="2020-04" db="EMBL/GenBank/DDBJ databases">
        <authorList>
            <person name="Zhang T."/>
        </authorList>
    </citation>
    <scope>NUCLEOTIDE SEQUENCE</scope>
    <source>
        <strain evidence="5">HKST-UBA02</strain>
    </source>
</reference>
<sequence>MSGIRVGVLALQGDFAAHALALEAAGVGEVVEVRRPRQLDGLAGLVMPGGESTTLLRLLALERMDDAIREFHARGGHLFGTCAGLILLAKEVEAPSQASLGLLDVTVQRNGFGRQRESFVDQSKLEWPGRPAESTEVVFIRAPRILRVGPGVDVLVRWKDEPVLVQQGRILGATFHPELSSGVPIHRLWAGGLAAVSL</sequence>
<dbReference type="PIRSF" id="PIRSF005639">
    <property type="entry name" value="Glut_amidoT_SNO"/>
    <property type="match status" value="1"/>
</dbReference>
<name>A0A956SEL4_UNCEI</name>
<comment type="catalytic activity">
    <reaction evidence="2">
        <text>aldehydo-D-ribose 5-phosphate + D-glyceraldehyde 3-phosphate + L-glutamine = pyridoxal 5'-phosphate + L-glutamate + phosphate + 3 H2O + H(+)</text>
        <dbReference type="Rhea" id="RHEA:31507"/>
        <dbReference type="ChEBI" id="CHEBI:15377"/>
        <dbReference type="ChEBI" id="CHEBI:15378"/>
        <dbReference type="ChEBI" id="CHEBI:29985"/>
        <dbReference type="ChEBI" id="CHEBI:43474"/>
        <dbReference type="ChEBI" id="CHEBI:58273"/>
        <dbReference type="ChEBI" id="CHEBI:58359"/>
        <dbReference type="ChEBI" id="CHEBI:59776"/>
        <dbReference type="ChEBI" id="CHEBI:597326"/>
        <dbReference type="EC" id="4.3.3.6"/>
    </reaction>
</comment>
<feature type="active site" description="Charge relay system" evidence="2 3">
    <location>
        <position position="176"/>
    </location>
</feature>
<evidence type="ECO:0000313" key="6">
    <source>
        <dbReference type="Proteomes" id="UP000739538"/>
    </source>
</evidence>
<keyword evidence="2" id="KW-0663">Pyridoxal phosphate</keyword>
<dbReference type="PROSITE" id="PS51130">
    <property type="entry name" value="PDXT_SNO_2"/>
    <property type="match status" value="1"/>
</dbReference>
<feature type="binding site" evidence="2 4">
    <location>
        <position position="109"/>
    </location>
    <ligand>
        <name>L-glutamine</name>
        <dbReference type="ChEBI" id="CHEBI:58359"/>
    </ligand>
</feature>
<gene>
    <name evidence="2 5" type="primary">pdxT</name>
    <name evidence="5" type="ORF">KDA27_06530</name>
</gene>
<dbReference type="GO" id="GO:0036381">
    <property type="term" value="F:pyridoxal 5'-phosphate synthase (glutamine hydrolysing) activity"/>
    <property type="evidence" value="ECO:0007669"/>
    <property type="project" value="UniProtKB-UniRule"/>
</dbReference>
<organism evidence="5 6">
    <name type="scientific">Eiseniibacteriota bacterium</name>
    <dbReference type="NCBI Taxonomy" id="2212470"/>
    <lineage>
        <taxon>Bacteria</taxon>
        <taxon>Candidatus Eiseniibacteriota</taxon>
    </lineage>
</organism>
<dbReference type="AlphaFoldDB" id="A0A956SEL4"/>
<feature type="active site" description="Charge relay system" evidence="2 3">
    <location>
        <position position="178"/>
    </location>
</feature>
<comment type="function">
    <text evidence="2">Catalyzes the hydrolysis of glutamine to glutamate and ammonia as part of the biosynthesis of pyridoxal 5'-phosphate. The resulting ammonia molecule is channeled to the active site of PdxS.</text>
</comment>
<dbReference type="PANTHER" id="PTHR31559:SF0">
    <property type="entry name" value="PYRIDOXAL 5'-PHOSPHATE SYNTHASE SUBUNIT SNO1-RELATED"/>
    <property type="match status" value="1"/>
</dbReference>
<dbReference type="CDD" id="cd01749">
    <property type="entry name" value="GATase1_PB"/>
    <property type="match status" value="1"/>
</dbReference>
<dbReference type="GO" id="GO:0005829">
    <property type="term" value="C:cytosol"/>
    <property type="evidence" value="ECO:0007669"/>
    <property type="project" value="TreeGrafter"/>
</dbReference>
<evidence type="ECO:0000313" key="5">
    <source>
        <dbReference type="EMBL" id="MCA9755438.1"/>
    </source>
</evidence>
<dbReference type="PROSITE" id="PS51273">
    <property type="entry name" value="GATASE_TYPE_1"/>
    <property type="match status" value="1"/>
</dbReference>
<keyword evidence="1 2" id="KW-0315">Glutamine amidotransferase</keyword>
<reference evidence="5" key="2">
    <citation type="journal article" date="2021" name="Microbiome">
        <title>Successional dynamics and alternative stable states in a saline activated sludge microbial community over 9 years.</title>
        <authorList>
            <person name="Wang Y."/>
            <person name="Ye J."/>
            <person name="Ju F."/>
            <person name="Liu L."/>
            <person name="Boyd J.A."/>
            <person name="Deng Y."/>
            <person name="Parks D.H."/>
            <person name="Jiang X."/>
            <person name="Yin X."/>
            <person name="Woodcroft B.J."/>
            <person name="Tyson G.W."/>
            <person name="Hugenholtz P."/>
            <person name="Polz M.F."/>
            <person name="Zhang T."/>
        </authorList>
    </citation>
    <scope>NUCLEOTIDE SEQUENCE</scope>
    <source>
        <strain evidence="5">HKST-UBA02</strain>
    </source>
</reference>
<comment type="pathway">
    <text evidence="2">Cofactor biosynthesis; pyridoxal 5'-phosphate biosynthesis.</text>
</comment>
<comment type="similarity">
    <text evidence="2">Belongs to the glutaminase PdxT/SNO family.</text>
</comment>
<dbReference type="Proteomes" id="UP000739538">
    <property type="component" value="Unassembled WGS sequence"/>
</dbReference>
<dbReference type="SUPFAM" id="SSF52317">
    <property type="entry name" value="Class I glutamine amidotransferase-like"/>
    <property type="match status" value="1"/>
</dbReference>
<keyword evidence="2 5" id="KW-0378">Hydrolase</keyword>
<dbReference type="PANTHER" id="PTHR31559">
    <property type="entry name" value="PYRIDOXAL 5'-PHOSPHATE SYNTHASE SUBUNIT SNO"/>
    <property type="match status" value="1"/>
</dbReference>
<keyword evidence="2 5" id="KW-0456">Lyase</keyword>
<evidence type="ECO:0000256" key="1">
    <source>
        <dbReference type="ARBA" id="ARBA00022962"/>
    </source>
</evidence>
<dbReference type="GO" id="GO:0042823">
    <property type="term" value="P:pyridoxal phosphate biosynthetic process"/>
    <property type="evidence" value="ECO:0007669"/>
    <property type="project" value="UniProtKB-UniRule"/>
</dbReference>
<dbReference type="EC" id="3.5.1.2" evidence="2"/>
<accession>A0A956SEL4</accession>
<proteinExistence type="inferred from homology"/>
<dbReference type="GO" id="GO:0004359">
    <property type="term" value="F:glutaminase activity"/>
    <property type="evidence" value="ECO:0007669"/>
    <property type="project" value="UniProtKB-UniRule"/>
</dbReference>
<dbReference type="Pfam" id="PF01174">
    <property type="entry name" value="SNO"/>
    <property type="match status" value="1"/>
</dbReference>
<comment type="subunit">
    <text evidence="2">In the presence of PdxS, forms a dodecamer of heterodimers. Only shows activity in the heterodimer.</text>
</comment>
<evidence type="ECO:0000256" key="4">
    <source>
        <dbReference type="PIRSR" id="PIRSR005639-2"/>
    </source>
</evidence>
<dbReference type="EMBL" id="JAGQHS010000022">
    <property type="protein sequence ID" value="MCA9755438.1"/>
    <property type="molecule type" value="Genomic_DNA"/>
</dbReference>
<protein>
    <recommendedName>
        <fullName evidence="2">Pyridoxal 5'-phosphate synthase subunit PdxT</fullName>
        <ecNumber evidence="2">4.3.3.6</ecNumber>
    </recommendedName>
    <alternativeName>
        <fullName evidence="2">Pdx2</fullName>
    </alternativeName>
    <alternativeName>
        <fullName evidence="2">Pyridoxal 5'-phosphate synthase glutaminase subunit</fullName>
        <ecNumber evidence="2">3.5.1.2</ecNumber>
    </alternativeName>
</protein>
<comment type="caution">
    <text evidence="5">The sequence shown here is derived from an EMBL/GenBank/DDBJ whole genome shotgun (WGS) entry which is preliminary data.</text>
</comment>
<dbReference type="NCBIfam" id="TIGR03800">
    <property type="entry name" value="PLP_synth_Pdx2"/>
    <property type="match status" value="1"/>
</dbReference>
<dbReference type="InterPro" id="IPR029062">
    <property type="entry name" value="Class_I_gatase-like"/>
</dbReference>
<dbReference type="Gene3D" id="3.40.50.880">
    <property type="match status" value="1"/>
</dbReference>
<dbReference type="EC" id="4.3.3.6" evidence="2"/>
<feature type="binding site" evidence="2 4">
    <location>
        <begin position="50"/>
        <end position="52"/>
    </location>
    <ligand>
        <name>L-glutamine</name>
        <dbReference type="ChEBI" id="CHEBI:58359"/>
    </ligand>
</feature>
<dbReference type="InterPro" id="IPR002161">
    <property type="entry name" value="PdxT/SNO"/>
</dbReference>
<feature type="binding site" evidence="2 4">
    <location>
        <begin position="140"/>
        <end position="141"/>
    </location>
    <ligand>
        <name>L-glutamine</name>
        <dbReference type="ChEBI" id="CHEBI:58359"/>
    </ligand>
</feature>
<dbReference type="GO" id="GO:1903600">
    <property type="term" value="C:glutaminase complex"/>
    <property type="evidence" value="ECO:0007669"/>
    <property type="project" value="TreeGrafter"/>
</dbReference>
<dbReference type="GO" id="GO:0008614">
    <property type="term" value="P:pyridoxine metabolic process"/>
    <property type="evidence" value="ECO:0007669"/>
    <property type="project" value="TreeGrafter"/>
</dbReference>